<accession>A0A7S1UJQ0</accession>
<feature type="compositionally biased region" description="Low complexity" evidence="1">
    <location>
        <begin position="98"/>
        <end position="115"/>
    </location>
</feature>
<feature type="compositionally biased region" description="Basic and acidic residues" evidence="1">
    <location>
        <begin position="80"/>
        <end position="95"/>
    </location>
</feature>
<organism evidence="2">
    <name type="scientific">Phaeomonas parva</name>
    <dbReference type="NCBI Taxonomy" id="124430"/>
    <lineage>
        <taxon>Eukaryota</taxon>
        <taxon>Sar</taxon>
        <taxon>Stramenopiles</taxon>
        <taxon>Ochrophyta</taxon>
        <taxon>Pinguiophyceae</taxon>
        <taxon>Pinguiochrysidales</taxon>
        <taxon>Pinguiochrysidaceae</taxon>
        <taxon>Phaeomonas</taxon>
    </lineage>
</organism>
<protein>
    <submittedName>
        <fullName evidence="2">Uncharacterized protein</fullName>
    </submittedName>
</protein>
<name>A0A7S1UJQ0_9STRA</name>
<dbReference type="EMBL" id="HBGJ01045480">
    <property type="protein sequence ID" value="CAD9270165.1"/>
    <property type="molecule type" value="Transcribed_RNA"/>
</dbReference>
<proteinExistence type="predicted"/>
<dbReference type="InterPro" id="IPR028260">
    <property type="entry name" value="FAM177"/>
</dbReference>
<dbReference type="AlphaFoldDB" id="A0A7S1UJQ0"/>
<dbReference type="Pfam" id="PF14774">
    <property type="entry name" value="FAM177"/>
    <property type="match status" value="1"/>
</dbReference>
<feature type="region of interest" description="Disordered" evidence="1">
    <location>
        <begin position="78"/>
        <end position="115"/>
    </location>
</feature>
<gene>
    <name evidence="2" type="ORF">PPAR1163_LOCUS28604</name>
</gene>
<evidence type="ECO:0000313" key="2">
    <source>
        <dbReference type="EMBL" id="CAD9270165.1"/>
    </source>
</evidence>
<evidence type="ECO:0000256" key="1">
    <source>
        <dbReference type="SAM" id="MobiDB-lite"/>
    </source>
</evidence>
<reference evidence="2" key="1">
    <citation type="submission" date="2021-01" db="EMBL/GenBank/DDBJ databases">
        <authorList>
            <person name="Corre E."/>
            <person name="Pelletier E."/>
            <person name="Niang G."/>
            <person name="Scheremetjew M."/>
            <person name="Finn R."/>
            <person name="Kale V."/>
            <person name="Holt S."/>
            <person name="Cochrane G."/>
            <person name="Meng A."/>
            <person name="Brown T."/>
            <person name="Cohen L."/>
        </authorList>
    </citation>
    <scope>NUCLEOTIDE SEQUENCE</scope>
    <source>
        <strain evidence="2">CCMP2877</strain>
    </source>
</reference>
<sequence length="115" mass="12254">MATLAANPATELPADANVATATPAEQGGFWGSAFGKGLSWTGVKVLKTAEFIGEVVAEVLGLNQSEFQYVIDSIEDDKEREEVQRKIEERRRQDEDAAVAAANAKADEASNANSV</sequence>